<gene>
    <name evidence="8" type="ORF">A7P95_01500</name>
</gene>
<feature type="transmembrane region" description="Helical" evidence="7">
    <location>
        <begin position="70"/>
        <end position="94"/>
    </location>
</feature>
<comment type="caution">
    <text evidence="8">The sequence shown here is derived from an EMBL/GenBank/DDBJ whole genome shotgun (WGS) entry which is preliminary data.</text>
</comment>
<sequence>MNFPAHWFPAPALLAANVLCLLLFAATLRPALPALRQHGRTALLGLTLAALCWSLRAAPTGGLLEGIGYYLLGVCLLSLMVGIPTAFCLLALLLPPYVWLWQGAEHLPAVGLQMLAGVLPPLLAAALARRLVQKLPRNLFIFIFVNGFFAAAAGILLSGAATGLLLYAAHAFAAPILLSSVLPVFFLIAWGEAFLTGLLTAIFVALAPQLITTFSDADYLQAKPRQIWK</sequence>
<dbReference type="AlphaFoldDB" id="A0A1A9S2B2"/>
<dbReference type="RefSeq" id="WP_067590064.1">
    <property type="nucleotide sequence ID" value="NZ_LXSL01000011.1"/>
</dbReference>
<evidence type="ECO:0000256" key="7">
    <source>
        <dbReference type="SAM" id="Phobius"/>
    </source>
</evidence>
<feature type="transmembrane region" description="Helical" evidence="7">
    <location>
        <begin position="139"/>
        <end position="158"/>
    </location>
</feature>
<dbReference type="InterPro" id="IPR002751">
    <property type="entry name" value="CbiM/NikMN"/>
</dbReference>
<evidence type="ECO:0000256" key="1">
    <source>
        <dbReference type="ARBA" id="ARBA00004651"/>
    </source>
</evidence>
<reference evidence="9" key="1">
    <citation type="submission" date="2016-05" db="EMBL/GenBank/DDBJ databases">
        <title>Draft genome of Corynebacterium afermentans subsp. afermentans LCDC 88199T.</title>
        <authorList>
            <person name="Bernier A.-M."/>
            <person name="Bernard K."/>
        </authorList>
    </citation>
    <scope>NUCLEOTIDE SEQUENCE [LARGE SCALE GENOMIC DNA]</scope>
    <source>
        <strain evidence="9">NML02-A-017</strain>
    </source>
</reference>
<feature type="transmembrane region" description="Helical" evidence="7">
    <location>
        <begin position="41"/>
        <end position="58"/>
    </location>
</feature>
<feature type="transmembrane region" description="Helical" evidence="7">
    <location>
        <begin position="193"/>
        <end position="211"/>
    </location>
</feature>
<feature type="transmembrane region" description="Helical" evidence="7">
    <location>
        <begin position="164"/>
        <end position="186"/>
    </location>
</feature>
<proteinExistence type="predicted"/>
<dbReference type="Proteomes" id="UP000077885">
    <property type="component" value="Unassembled WGS sequence"/>
</dbReference>
<accession>A0A1A9S2B2</accession>
<dbReference type="GO" id="GO:0000041">
    <property type="term" value="P:transition metal ion transport"/>
    <property type="evidence" value="ECO:0007669"/>
    <property type="project" value="InterPro"/>
</dbReference>
<keyword evidence="2" id="KW-0813">Transport</keyword>
<keyword evidence="4 7" id="KW-0812">Transmembrane</keyword>
<dbReference type="STRING" id="1795827.A7P95_01500"/>
<evidence type="ECO:0000256" key="3">
    <source>
        <dbReference type="ARBA" id="ARBA00022475"/>
    </source>
</evidence>
<keyword evidence="5 7" id="KW-1133">Transmembrane helix</keyword>
<evidence type="ECO:0000256" key="5">
    <source>
        <dbReference type="ARBA" id="ARBA00022989"/>
    </source>
</evidence>
<organism evidence="8 9">
    <name type="scientific">Eikenella longinqua</name>
    <dbReference type="NCBI Taxonomy" id="1795827"/>
    <lineage>
        <taxon>Bacteria</taxon>
        <taxon>Pseudomonadati</taxon>
        <taxon>Pseudomonadota</taxon>
        <taxon>Betaproteobacteria</taxon>
        <taxon>Neisseriales</taxon>
        <taxon>Neisseriaceae</taxon>
        <taxon>Eikenella</taxon>
    </lineage>
</organism>
<protein>
    <submittedName>
        <fullName evidence="8">Uncharacterized protein</fullName>
    </submittedName>
</protein>
<comment type="subcellular location">
    <subcellularLocation>
        <location evidence="1">Cell membrane</location>
        <topology evidence="1">Multi-pass membrane protein</topology>
    </subcellularLocation>
</comment>
<evidence type="ECO:0000313" key="9">
    <source>
        <dbReference type="Proteomes" id="UP000077885"/>
    </source>
</evidence>
<dbReference type="GO" id="GO:0005886">
    <property type="term" value="C:plasma membrane"/>
    <property type="evidence" value="ECO:0007669"/>
    <property type="project" value="UniProtKB-SubCell"/>
</dbReference>
<evidence type="ECO:0000256" key="6">
    <source>
        <dbReference type="ARBA" id="ARBA00023136"/>
    </source>
</evidence>
<name>A0A1A9S2B2_9NEIS</name>
<dbReference type="Pfam" id="PF01891">
    <property type="entry name" value="CbiM"/>
    <property type="match status" value="1"/>
</dbReference>
<evidence type="ECO:0000313" key="8">
    <source>
        <dbReference type="EMBL" id="OAM31196.1"/>
    </source>
</evidence>
<dbReference type="EMBL" id="LXSL01000011">
    <property type="protein sequence ID" value="OAM31196.1"/>
    <property type="molecule type" value="Genomic_DNA"/>
</dbReference>
<feature type="transmembrane region" description="Helical" evidence="7">
    <location>
        <begin position="106"/>
        <end position="127"/>
    </location>
</feature>
<keyword evidence="9" id="KW-1185">Reference proteome</keyword>
<dbReference type="OrthoDB" id="5297929at2"/>
<keyword evidence="6 7" id="KW-0472">Membrane</keyword>
<evidence type="ECO:0000256" key="2">
    <source>
        <dbReference type="ARBA" id="ARBA00022448"/>
    </source>
</evidence>
<evidence type="ECO:0000256" key="4">
    <source>
        <dbReference type="ARBA" id="ARBA00022692"/>
    </source>
</evidence>
<keyword evidence="3" id="KW-1003">Cell membrane</keyword>